<accession>D2VV94</accession>
<dbReference type="SUPFAM" id="SSF47769">
    <property type="entry name" value="SAM/Pointed domain"/>
    <property type="match status" value="1"/>
</dbReference>
<dbReference type="OMA" id="LSTWACY"/>
<dbReference type="VEuPathDB" id="AmoebaDB:NAEGRDRAFT_72936"/>
<reference evidence="1 2" key="1">
    <citation type="journal article" date="2010" name="Cell">
        <title>The genome of Naegleria gruberi illuminates early eukaryotic versatility.</title>
        <authorList>
            <person name="Fritz-Laylin L.K."/>
            <person name="Prochnik S.E."/>
            <person name="Ginger M.L."/>
            <person name="Dacks J.B."/>
            <person name="Carpenter M.L."/>
            <person name="Field M.C."/>
            <person name="Kuo A."/>
            <person name="Paredez A."/>
            <person name="Chapman J."/>
            <person name="Pham J."/>
            <person name="Shu S."/>
            <person name="Neupane R."/>
            <person name="Cipriano M."/>
            <person name="Mancuso J."/>
            <person name="Tu H."/>
            <person name="Salamov A."/>
            <person name="Lindquist E."/>
            <person name="Shapiro H."/>
            <person name="Lucas S."/>
            <person name="Grigoriev I.V."/>
            <person name="Cande W.Z."/>
            <person name="Fulton C."/>
            <person name="Rokhsar D.S."/>
            <person name="Dawson S.C."/>
        </authorList>
    </citation>
    <scope>NUCLEOTIDE SEQUENCE [LARGE SCALE GENOMIC DNA]</scope>
    <source>
        <strain evidence="1 2">NEG-M</strain>
    </source>
</reference>
<dbReference type="RefSeq" id="XP_002671939.1">
    <property type="nucleotide sequence ID" value="XM_002671893.1"/>
</dbReference>
<keyword evidence="2" id="KW-1185">Reference proteome</keyword>
<organism evidence="2">
    <name type="scientific">Naegleria gruberi</name>
    <name type="common">Amoeba</name>
    <dbReference type="NCBI Taxonomy" id="5762"/>
    <lineage>
        <taxon>Eukaryota</taxon>
        <taxon>Discoba</taxon>
        <taxon>Heterolobosea</taxon>
        <taxon>Tetramitia</taxon>
        <taxon>Eutetramitia</taxon>
        <taxon>Vahlkampfiidae</taxon>
        <taxon>Naegleria</taxon>
    </lineage>
</organism>
<dbReference type="AlphaFoldDB" id="D2VV94"/>
<dbReference type="Gene3D" id="1.10.150.50">
    <property type="entry name" value="Transcription Factor, Ets-1"/>
    <property type="match status" value="1"/>
</dbReference>
<gene>
    <name evidence="1" type="ORF">NAEGRDRAFT_72936</name>
</gene>
<evidence type="ECO:0000313" key="1">
    <source>
        <dbReference type="EMBL" id="EFC39195.1"/>
    </source>
</evidence>
<evidence type="ECO:0000313" key="2">
    <source>
        <dbReference type="Proteomes" id="UP000006671"/>
    </source>
</evidence>
<proteinExistence type="predicted"/>
<dbReference type="Proteomes" id="UP000006671">
    <property type="component" value="Unassembled WGS sequence"/>
</dbReference>
<dbReference type="EMBL" id="GG738901">
    <property type="protein sequence ID" value="EFC39195.1"/>
    <property type="molecule type" value="Genomic_DNA"/>
</dbReference>
<dbReference type="eggNOG" id="ENOG502SEQ2">
    <property type="taxonomic scope" value="Eukaryota"/>
</dbReference>
<dbReference type="OrthoDB" id="10380883at2759"/>
<dbReference type="KEGG" id="ngr:NAEGRDRAFT_72936"/>
<dbReference type="GeneID" id="8853463"/>
<dbReference type="InParanoid" id="D2VV94"/>
<dbReference type="InterPro" id="IPR013761">
    <property type="entry name" value="SAM/pointed_sf"/>
</dbReference>
<protein>
    <submittedName>
        <fullName evidence="1">Predicted protein</fullName>
    </submittedName>
</protein>
<sequence>MYNVEDIDIRDWSVEDFAYWLLQKNYKKKIIKVLKKEKWNGDSLMELKQEGDLQSKIPSGVAKSIFADIQLLKTKQAEESQKKTEKLTPDEIRKSRSFKPVNIVDDETEHVGSVLSTTSSIRSREGSMIKAATPIPVDNGNNNPLSSNEFVELFNDMRNIVIAYKSTSPINMARSGTVINNSSTQSNDNCPAWDIESLKINQKQDYNCCYGKIEQIIEKFKIEKNVRLNTISKNQLQEITQNLIIQARFSYQFLNPQRLLKSVLLENKNTISFLRIKIGVRVMNSDEINDYVNMISELPEEDKTEELHLLSARIPYAGFAMAIIIGPFYIEWNRFGIATVRNKHYSHDVLFFDAKVVKGNDEITTLLSKLSTWACYWNGQKDFDILHANSYTFCKTIFENIECLNDFPSHIKDLIELFKLGGVCGNTIYLNSQLEKCIQQHGSESLRSKLIHKQLQASITFTNQRVFNEFTSIIQEHLDSEYLEYYKTLKYQLQMIERGFWCDMERNGRGMENEPLMVDNQCKAMFNPSGLLENAFLSTDEHNIHTDFEFSNYSVPLPKL</sequence>
<name>D2VV94_NAEGR</name>